<accession>A0A9P1IV61</accession>
<sequence length="198" mass="23640">MNQAEQLPENVPTSPPRIRWRPANQAQNIDDEFQEFIQNSWRNSLIRRTFGEFTVTKFMFVAWLLLFHTCCGLPEGFTPEESVNNERMINAVIMDNSERPRFIVNLRDMPRLSKKYRYAQPSWKNTRKGPPSRFTYILYRKQNAQRESLQNLWKKSWIRRTFGESFVPKIMFVCWLNFKQMFRGISDKLTTGEAETTL</sequence>
<name>A0A9P1IV61_9PELO</name>
<organism evidence="1 2">
    <name type="scientific">Caenorhabditis angaria</name>
    <dbReference type="NCBI Taxonomy" id="860376"/>
    <lineage>
        <taxon>Eukaryota</taxon>
        <taxon>Metazoa</taxon>
        <taxon>Ecdysozoa</taxon>
        <taxon>Nematoda</taxon>
        <taxon>Chromadorea</taxon>
        <taxon>Rhabditida</taxon>
        <taxon>Rhabditina</taxon>
        <taxon>Rhabditomorpha</taxon>
        <taxon>Rhabditoidea</taxon>
        <taxon>Rhabditidae</taxon>
        <taxon>Peloderinae</taxon>
        <taxon>Caenorhabditis</taxon>
    </lineage>
</organism>
<evidence type="ECO:0000313" key="2">
    <source>
        <dbReference type="Proteomes" id="UP001152747"/>
    </source>
</evidence>
<reference evidence="1" key="1">
    <citation type="submission" date="2022-11" db="EMBL/GenBank/DDBJ databases">
        <authorList>
            <person name="Kikuchi T."/>
        </authorList>
    </citation>
    <scope>NUCLEOTIDE SEQUENCE</scope>
    <source>
        <strain evidence="1">PS1010</strain>
    </source>
</reference>
<protein>
    <submittedName>
        <fullName evidence="1">Uncharacterized protein</fullName>
    </submittedName>
</protein>
<gene>
    <name evidence="1" type="ORF">CAMP_LOCUS15415</name>
</gene>
<dbReference type="Proteomes" id="UP001152747">
    <property type="component" value="Unassembled WGS sequence"/>
</dbReference>
<comment type="caution">
    <text evidence="1">The sequence shown here is derived from an EMBL/GenBank/DDBJ whole genome shotgun (WGS) entry which is preliminary data.</text>
</comment>
<evidence type="ECO:0000313" key="1">
    <source>
        <dbReference type="EMBL" id="CAI5452778.1"/>
    </source>
</evidence>
<dbReference type="EMBL" id="CANHGI010000005">
    <property type="protein sequence ID" value="CAI5452778.1"/>
    <property type="molecule type" value="Genomic_DNA"/>
</dbReference>
<dbReference type="AlphaFoldDB" id="A0A9P1IV61"/>
<proteinExistence type="predicted"/>
<keyword evidence="2" id="KW-1185">Reference proteome</keyword>